<keyword evidence="8" id="KW-1185">Reference proteome</keyword>
<dbReference type="GO" id="GO:0043015">
    <property type="term" value="F:gamma-tubulin binding"/>
    <property type="evidence" value="ECO:0007669"/>
    <property type="project" value="InterPro"/>
</dbReference>
<dbReference type="Pfam" id="PF17681">
    <property type="entry name" value="GCP_N_terminal"/>
    <property type="match status" value="1"/>
</dbReference>
<comment type="similarity">
    <text evidence="1 5">Belongs to the TUBGCP family.</text>
</comment>
<dbReference type="GO" id="GO:0007020">
    <property type="term" value="P:microtubule nucleation"/>
    <property type="evidence" value="ECO:0007669"/>
    <property type="project" value="InterPro"/>
</dbReference>
<dbReference type="AlphaFoldDB" id="A0A914DHL2"/>
<dbReference type="WBParaSite" id="ACRNAN_scaffold2537.g21947.t1">
    <property type="protein sequence ID" value="ACRNAN_scaffold2537.g21947.t1"/>
    <property type="gene ID" value="ACRNAN_scaffold2537.g21947"/>
</dbReference>
<keyword evidence="3 5" id="KW-0493">Microtubule</keyword>
<dbReference type="GO" id="GO:0031122">
    <property type="term" value="P:cytoplasmic microtubule organization"/>
    <property type="evidence" value="ECO:0007669"/>
    <property type="project" value="TreeGrafter"/>
</dbReference>
<proteinExistence type="inferred from homology"/>
<keyword evidence="4 5" id="KW-0206">Cytoskeleton</keyword>
<dbReference type="InterPro" id="IPR041470">
    <property type="entry name" value="GCP_N"/>
</dbReference>
<protein>
    <recommendedName>
        <fullName evidence="5">Gamma-tubulin complex component</fullName>
    </recommendedName>
</protein>
<reference evidence="9" key="1">
    <citation type="submission" date="2022-11" db="UniProtKB">
        <authorList>
            <consortium name="WormBaseParasite"/>
        </authorList>
    </citation>
    <scope>IDENTIFICATION</scope>
</reference>
<sequence>MENWQHLIPELTSVFPHLTQSTDDEIKDLLNAGNNLPLTTSNVDEKIARYQRNPSKYRAELADIEALKKCSDVKDWKMLLDFLLREQKMHRHMKLSAKPKTYVMRSPVVQTDIQLPPIHDQQPSPSSIGSSEKENEIFATNSLFAYPSSNKIESVAQRKSVQFSREVQKISPQRDPIFEITLKDIIRQLIAALQGIPSSFFEVNPSATTFYPSTFLEKNIDCSLLERVGKLLSLCTYVLSLKSLRSFKAHDLIWQMFAFALDNHYTKYLSAVSEQYNEFLQAPDSFDLSRLEIFETIWVSRLQRMGDLATVAKHLSGMEVLNYVYIKFATEADSMWNKNMLEKVMQEMFTTFHDLLIKWLLNGELNDNNHNWLIKYDSVSQESRQWKRYILTEFEKIPLFLRNSPQILEKILSIGRTVHFIMQARGTSSYDKNFQERSQIIKKLDPKKIYYDLSEQDSLREALEKLNDLVVGDIMEDLRSLNNLGDHLSAIQIHFLLNHYIFASSILPGILRAMQSRIKMYNRIENTPANITNAAVKYAIKLGDTFAGLNIGPSFISGAVRETNEPFQDVADYDKNLVLVYNAPGSVFMILSESVLTKYSEVFRKLRPIREIGFKFDQSYTKLEAISKQIFRHSKDLMPILRCFHFAYFFFGQFIKKVLYFIYHDIIPTQAKRLIKQVNEAKSVEKIEAEHTRFIDSIIEALFLKPNQKDIREVLKACLKYVNDLTAQFEDFSESWHQEMRRRIAHMPLGEAGDYLHDKKNGSIVISEDEKVERENACAVIYSMTKPYIVNLIIGFQENLKNMVYLMEVDESLHGNHLFLQLQLLCSRCLNRI</sequence>
<evidence type="ECO:0000256" key="3">
    <source>
        <dbReference type="ARBA" id="ARBA00022701"/>
    </source>
</evidence>
<evidence type="ECO:0000256" key="2">
    <source>
        <dbReference type="ARBA" id="ARBA00022490"/>
    </source>
</evidence>
<evidence type="ECO:0000256" key="1">
    <source>
        <dbReference type="ARBA" id="ARBA00010337"/>
    </source>
</evidence>
<dbReference type="Gene3D" id="1.20.120.1900">
    <property type="entry name" value="Gamma-tubulin complex, C-terminal domain"/>
    <property type="match status" value="1"/>
</dbReference>
<evidence type="ECO:0000313" key="8">
    <source>
        <dbReference type="Proteomes" id="UP000887540"/>
    </source>
</evidence>
<dbReference type="Proteomes" id="UP000887540">
    <property type="component" value="Unplaced"/>
</dbReference>
<keyword evidence="2 5" id="KW-0963">Cytoplasm</keyword>
<dbReference type="GO" id="GO:0051321">
    <property type="term" value="P:meiotic cell cycle"/>
    <property type="evidence" value="ECO:0007669"/>
    <property type="project" value="TreeGrafter"/>
</dbReference>
<evidence type="ECO:0000256" key="5">
    <source>
        <dbReference type="RuleBase" id="RU363050"/>
    </source>
</evidence>
<dbReference type="GO" id="GO:0000930">
    <property type="term" value="C:gamma-tubulin complex"/>
    <property type="evidence" value="ECO:0007669"/>
    <property type="project" value="TreeGrafter"/>
</dbReference>
<dbReference type="GO" id="GO:0051225">
    <property type="term" value="P:spindle assembly"/>
    <property type="evidence" value="ECO:0007669"/>
    <property type="project" value="TreeGrafter"/>
</dbReference>
<evidence type="ECO:0000259" key="6">
    <source>
        <dbReference type="Pfam" id="PF04130"/>
    </source>
</evidence>
<dbReference type="Pfam" id="PF04130">
    <property type="entry name" value="GCP_C_terminal"/>
    <property type="match status" value="1"/>
</dbReference>
<evidence type="ECO:0000256" key="4">
    <source>
        <dbReference type="ARBA" id="ARBA00023212"/>
    </source>
</evidence>
<evidence type="ECO:0000313" key="9">
    <source>
        <dbReference type="WBParaSite" id="ACRNAN_scaffold2537.g21947.t1"/>
    </source>
</evidence>
<dbReference type="GO" id="GO:0000922">
    <property type="term" value="C:spindle pole"/>
    <property type="evidence" value="ECO:0007669"/>
    <property type="project" value="InterPro"/>
</dbReference>
<name>A0A914DHL2_9BILA</name>
<dbReference type="GO" id="GO:0000278">
    <property type="term" value="P:mitotic cell cycle"/>
    <property type="evidence" value="ECO:0007669"/>
    <property type="project" value="TreeGrafter"/>
</dbReference>
<dbReference type="PANTHER" id="PTHR19302">
    <property type="entry name" value="GAMMA TUBULIN COMPLEX PROTEIN"/>
    <property type="match status" value="1"/>
</dbReference>
<dbReference type="GO" id="GO:0005874">
    <property type="term" value="C:microtubule"/>
    <property type="evidence" value="ECO:0007669"/>
    <property type="project" value="UniProtKB-KW"/>
</dbReference>
<evidence type="ECO:0000259" key="7">
    <source>
        <dbReference type="Pfam" id="PF17681"/>
    </source>
</evidence>
<dbReference type="InterPro" id="IPR042241">
    <property type="entry name" value="GCP_C_sf"/>
</dbReference>
<accession>A0A914DHL2</accession>
<dbReference type="GO" id="GO:0051011">
    <property type="term" value="F:microtubule minus-end binding"/>
    <property type="evidence" value="ECO:0007669"/>
    <property type="project" value="TreeGrafter"/>
</dbReference>
<comment type="subcellular location">
    <subcellularLocation>
        <location evidence="5">Cytoplasm</location>
        <location evidence="5">Cytoskeleton</location>
        <location evidence="5">Microtubule organizing center</location>
    </subcellularLocation>
</comment>
<feature type="domain" description="Gamma tubulin complex component protein N-terminal" evidence="7">
    <location>
        <begin position="186"/>
        <end position="465"/>
    </location>
</feature>
<dbReference type="InterPro" id="IPR040457">
    <property type="entry name" value="GCP_C"/>
</dbReference>
<organism evidence="8 9">
    <name type="scientific">Acrobeloides nanus</name>
    <dbReference type="NCBI Taxonomy" id="290746"/>
    <lineage>
        <taxon>Eukaryota</taxon>
        <taxon>Metazoa</taxon>
        <taxon>Ecdysozoa</taxon>
        <taxon>Nematoda</taxon>
        <taxon>Chromadorea</taxon>
        <taxon>Rhabditida</taxon>
        <taxon>Tylenchina</taxon>
        <taxon>Cephalobomorpha</taxon>
        <taxon>Cephaloboidea</taxon>
        <taxon>Cephalobidae</taxon>
        <taxon>Acrobeloides</taxon>
    </lineage>
</organism>
<feature type="domain" description="Gamma tubulin complex component C-terminal" evidence="6">
    <location>
        <begin position="577"/>
        <end position="739"/>
    </location>
</feature>
<dbReference type="InterPro" id="IPR007259">
    <property type="entry name" value="GCP"/>
</dbReference>